<proteinExistence type="inferred from homology"/>
<evidence type="ECO:0000313" key="7">
    <source>
        <dbReference type="Proteomes" id="UP000019251"/>
    </source>
</evidence>
<comment type="subcellular location">
    <subcellularLocation>
        <location evidence="1">Membrane</location>
    </subcellularLocation>
</comment>
<feature type="domain" description="PASTA" evidence="5">
    <location>
        <begin position="659"/>
        <end position="715"/>
    </location>
</feature>
<dbReference type="Gene3D" id="3.40.710.10">
    <property type="entry name" value="DD-peptidase/beta-lactamase superfamily"/>
    <property type="match status" value="1"/>
</dbReference>
<dbReference type="Pfam" id="PF00905">
    <property type="entry name" value="Transpeptidase"/>
    <property type="match status" value="1"/>
</dbReference>
<dbReference type="SUPFAM" id="SSF54184">
    <property type="entry name" value="Penicillin-binding protein 2x (pbp-2x), c-terminal domain"/>
    <property type="match status" value="2"/>
</dbReference>
<dbReference type="Proteomes" id="UP000019251">
    <property type="component" value="Unassembled WGS sequence"/>
</dbReference>
<gene>
    <name evidence="6" type="ORF">LMUR_04053</name>
</gene>
<evidence type="ECO:0000256" key="2">
    <source>
        <dbReference type="ARBA" id="ARBA00007171"/>
    </source>
</evidence>
<dbReference type="RefSeq" id="WP_003758233.1">
    <property type="nucleotide sequence ID" value="NZ_AODG01000005.1"/>
</dbReference>
<evidence type="ECO:0000256" key="4">
    <source>
        <dbReference type="SAM" id="MobiDB-lite"/>
    </source>
</evidence>
<feature type="compositionally biased region" description="Basic and acidic residues" evidence="4">
    <location>
        <begin position="716"/>
        <end position="739"/>
    </location>
</feature>
<protein>
    <submittedName>
        <fullName evidence="6">Penicillin binding protein 2B</fullName>
    </submittedName>
</protein>
<dbReference type="PROSITE" id="PS51178">
    <property type="entry name" value="PASTA"/>
    <property type="match status" value="2"/>
</dbReference>
<dbReference type="InterPro" id="IPR050515">
    <property type="entry name" value="Beta-lactam/transpept"/>
</dbReference>
<dbReference type="AlphaFoldDB" id="A0A829R8Z8"/>
<dbReference type="Gene3D" id="3.30.70.2110">
    <property type="match status" value="1"/>
</dbReference>
<organism evidence="6 7">
    <name type="scientific">Listeria grayi FSL F6-1183</name>
    <dbReference type="NCBI Taxonomy" id="1265827"/>
    <lineage>
        <taxon>Bacteria</taxon>
        <taxon>Bacillati</taxon>
        <taxon>Bacillota</taxon>
        <taxon>Bacilli</taxon>
        <taxon>Bacillales</taxon>
        <taxon>Listeriaceae</taxon>
        <taxon>Listeria</taxon>
    </lineage>
</organism>
<evidence type="ECO:0000256" key="3">
    <source>
        <dbReference type="ARBA" id="ARBA00023136"/>
    </source>
</evidence>
<feature type="domain" description="PASTA" evidence="5">
    <location>
        <begin position="598"/>
        <end position="658"/>
    </location>
</feature>
<evidence type="ECO:0000313" key="6">
    <source>
        <dbReference type="EMBL" id="EUJ29269.1"/>
    </source>
</evidence>
<evidence type="ECO:0000259" key="5">
    <source>
        <dbReference type="PROSITE" id="PS51178"/>
    </source>
</evidence>
<dbReference type="InterPro" id="IPR005543">
    <property type="entry name" value="PASTA_dom"/>
</dbReference>
<dbReference type="InterPro" id="IPR005311">
    <property type="entry name" value="PBP_dimer"/>
</dbReference>
<dbReference type="CDD" id="cd06575">
    <property type="entry name" value="PASTA_Pbp2x-like_2"/>
    <property type="match status" value="1"/>
</dbReference>
<dbReference type="SUPFAM" id="SSF56519">
    <property type="entry name" value="Penicillin binding protein dimerisation domain"/>
    <property type="match status" value="1"/>
</dbReference>
<dbReference type="Pfam" id="PF03793">
    <property type="entry name" value="PASTA"/>
    <property type="match status" value="2"/>
</dbReference>
<dbReference type="EMBL" id="AODG01000005">
    <property type="protein sequence ID" value="EUJ29269.1"/>
    <property type="molecule type" value="Genomic_DNA"/>
</dbReference>
<comment type="caution">
    <text evidence="6">The sequence shown here is derived from an EMBL/GenBank/DDBJ whole genome shotgun (WGS) entry which is preliminary data.</text>
</comment>
<dbReference type="Gene3D" id="3.90.1310.10">
    <property type="entry name" value="Penicillin-binding protein 2a (Domain 2)"/>
    <property type="match status" value="1"/>
</dbReference>
<dbReference type="FunFam" id="3.40.710.10:FF:000026">
    <property type="entry name" value="Penicillin-binding protein 1"/>
    <property type="match status" value="1"/>
</dbReference>
<dbReference type="GO" id="GO:0005886">
    <property type="term" value="C:plasma membrane"/>
    <property type="evidence" value="ECO:0007669"/>
    <property type="project" value="TreeGrafter"/>
</dbReference>
<dbReference type="Gene3D" id="2.20.70.70">
    <property type="match status" value="1"/>
</dbReference>
<accession>A0A829R8Z8</accession>
<dbReference type="InterPro" id="IPR001460">
    <property type="entry name" value="PCN-bd_Tpept"/>
</dbReference>
<dbReference type="GO" id="GO:0071555">
    <property type="term" value="P:cell wall organization"/>
    <property type="evidence" value="ECO:0007669"/>
    <property type="project" value="TreeGrafter"/>
</dbReference>
<dbReference type="Pfam" id="PF03717">
    <property type="entry name" value="PBP_dimer"/>
    <property type="match status" value="1"/>
</dbReference>
<dbReference type="GO" id="GO:0008658">
    <property type="term" value="F:penicillin binding"/>
    <property type="evidence" value="ECO:0007669"/>
    <property type="project" value="InterPro"/>
</dbReference>
<sequence>MKRRIGNRRRGALLLVALFTVLFLALAAKFLYLQISGYSNGVPLAAKAAKQHLKSTTIDAKRGSILDSKGEVLAEDTSTFTLAAVLSKDASKDQKTPLHVVDKEKTAEVLAKYLPIKEDAVLKELQKKDKYQVEFGAAGKNISVATKEKIEKAKLPGLIFTRQAERFYPNGVLAAEVIGFAQRDEKTNQLVGKMGLEKQLNDELEGKDGKLNYSTDRMGYILPNSKTNVKPAVDGKNITLTTDKKIQTFLEDTMNSVNEKYHPKNMMAVVANPKTGEILAMSQRPTFNPSTKAGLESKNSGVWQDLPVEYAYEPGSVMKVFSLASAIDAGVYNPNEYYKSGIYKVGDIQIHDHNRVGWGSIPFREGLERSSNVAFARLLDKLGTDRFLSYLKKFKFGEKTGVDLPNESSGKIVYNYPVEKVTNVFGQGSSYSMMQMLQAATAVASDGKMKQPHVIAKITDPNTGKTKKTKVKITGQPISAATAKRTREELRYVIDGENGTGKLYAIPGYDVAGKTGTAQIADPKTGKYMYGMDNYLFSFMGMAPADDPKLIMYVTMQQPQLENGPAGSTGGQAVADIFNPVMKTSLQYMNIKPSTVKKSEVIKAPVVTDKSVTEAKELLEKKDLAPVIIGSGKKIVQQLPKPGTTLLKGQRVVMLTEGAMTMPDMRNWSKDDALKVSEITGIPFEFQGDGYVKSQNVTKGTTINSKSKIRLKMVSPDKLDAFNKNNDHKSQSETKKETDVQENEGIGSLLNG</sequence>
<evidence type="ECO:0000256" key="1">
    <source>
        <dbReference type="ARBA" id="ARBA00004370"/>
    </source>
</evidence>
<dbReference type="PANTHER" id="PTHR30627:SF26">
    <property type="entry name" value="PENICILLIN-BINDING PROTEIN 2B"/>
    <property type="match status" value="1"/>
</dbReference>
<name>A0A829R8Z8_LISGR</name>
<dbReference type="SMART" id="SM00740">
    <property type="entry name" value="PASTA"/>
    <property type="match status" value="2"/>
</dbReference>
<reference evidence="6 7" key="1">
    <citation type="submission" date="2012-12" db="EMBL/GenBank/DDBJ databases">
        <title>Novel taxa of Listeriaceae from agricultural environments in the United States.</title>
        <authorList>
            <person name="den Bakker H.C."/>
            <person name="Allred A."/>
            <person name="Warchocki S."/>
            <person name="Wright E.M."/>
            <person name="Burrell A."/>
            <person name="Nightingale K.K."/>
            <person name="Kephart D."/>
            <person name="Wiedmann M."/>
        </authorList>
    </citation>
    <scope>NUCLEOTIDE SEQUENCE [LARGE SCALE GENOMIC DNA]</scope>
    <source>
        <strain evidence="6 7">FSL F6-1183</strain>
    </source>
</reference>
<dbReference type="SUPFAM" id="SSF56601">
    <property type="entry name" value="beta-lactamase/transpeptidase-like"/>
    <property type="match status" value="1"/>
</dbReference>
<dbReference type="InterPro" id="IPR036138">
    <property type="entry name" value="PBP_dimer_sf"/>
</dbReference>
<feature type="region of interest" description="Disordered" evidence="4">
    <location>
        <begin position="716"/>
        <end position="752"/>
    </location>
</feature>
<comment type="similarity">
    <text evidence="2">Belongs to the transpeptidase family.</text>
</comment>
<keyword evidence="3" id="KW-0472">Membrane</keyword>
<dbReference type="PANTHER" id="PTHR30627">
    <property type="entry name" value="PEPTIDOGLYCAN D,D-TRANSPEPTIDASE"/>
    <property type="match status" value="1"/>
</dbReference>
<dbReference type="CDD" id="cd06576">
    <property type="entry name" value="PASTA_Pbp2x-like_1"/>
    <property type="match status" value="1"/>
</dbReference>
<dbReference type="InterPro" id="IPR012338">
    <property type="entry name" value="Beta-lactam/transpept-like"/>
</dbReference>